<dbReference type="GeneID" id="54992648"/>
<dbReference type="EMBL" id="MH191398">
    <property type="protein sequence ID" value="AWN08604.1"/>
    <property type="molecule type" value="Genomic_DNA"/>
</dbReference>
<protein>
    <recommendedName>
        <fullName evidence="3">Antirestriction protein</fullName>
    </recommendedName>
</protein>
<proteinExistence type="predicted"/>
<dbReference type="KEGG" id="vg:54992648"/>
<evidence type="ECO:0000313" key="1">
    <source>
        <dbReference type="EMBL" id="AWN08604.1"/>
    </source>
</evidence>
<reference evidence="1 2" key="1">
    <citation type="submission" date="2018-04" db="EMBL/GenBank/DDBJ databases">
        <title>Phage therapy in agriculture - a green tech approach to combat plant pathogenic bacteria.</title>
        <authorList>
            <person name="Djurhuus A.M."/>
            <person name="Carstens A.B."/>
            <person name="Hansen L.H."/>
        </authorList>
    </citation>
    <scope>NUCLEOTIDE SEQUENCE [LARGE SCALE GENOMIC DNA]</scope>
</reference>
<keyword evidence="2" id="KW-1185">Reference proteome</keyword>
<dbReference type="Proteomes" id="UP000246222">
    <property type="component" value="Segment"/>
</dbReference>
<evidence type="ECO:0008006" key="3">
    <source>
        <dbReference type="Google" id="ProtNLM"/>
    </source>
</evidence>
<dbReference type="RefSeq" id="YP_009802114.1">
    <property type="nucleotide sequence ID" value="NC_047978.1"/>
</dbReference>
<evidence type="ECO:0000313" key="2">
    <source>
        <dbReference type="Proteomes" id="UP000246222"/>
    </source>
</evidence>
<organism evidence="1 2">
    <name type="scientific">Erwinia phage Faunus</name>
    <dbReference type="NCBI Taxonomy" id="2182346"/>
    <lineage>
        <taxon>Viruses</taxon>
        <taxon>Duplodnaviria</taxon>
        <taxon>Heunggongvirae</taxon>
        <taxon>Uroviricota</taxon>
        <taxon>Caudoviricetes</taxon>
        <taxon>Chaseviridae</taxon>
        <taxon>Cleopatravirinae</taxon>
        <taxon>Faunusvirus</taxon>
        <taxon>Faunusvirus faunus</taxon>
    </lineage>
</organism>
<name>A0A2U8UWV6_9CAUD</name>
<sequence length="183" mass="21181">MPIKSITELLGGVASQIKDKSILVKFYEGTFDYFLIWIDGIEWRNYDFNIYEYFREEFGVEIPVTQTYDIMSADDDFILEHCFKNGTFSIATYDQINSALVNKSEEVVAAAISLGIDLETIDDAYIGHYKSFVEYVKERFNEENFEGCLVSAGYVQYINFDEMAEEREQGYLVTEGHIFDACR</sequence>
<accession>A0A2U8UWV6</accession>